<comment type="miscellaneous">
    <text evidence="9">This function is generally fulfilled by the C-terminal part of HisG, which is missing in some bacteria such as this one.</text>
</comment>
<keyword evidence="12" id="KW-0808">Transferase</keyword>
<accession>A0A7X0VQI9</accession>
<comment type="caution">
    <text evidence="12">The sequence shown here is derived from an EMBL/GenBank/DDBJ whole genome shotgun (WGS) entry which is preliminary data.</text>
</comment>
<comment type="subunit">
    <text evidence="9">Heteromultimer composed of HisG and HisZ subunits.</text>
</comment>
<dbReference type="CDD" id="cd00773">
    <property type="entry name" value="HisRS-like_core"/>
    <property type="match status" value="1"/>
</dbReference>
<dbReference type="Proteomes" id="UP000585258">
    <property type="component" value="Unassembled WGS sequence"/>
</dbReference>
<proteinExistence type="inferred from homology"/>
<dbReference type="Pfam" id="PF13393">
    <property type="entry name" value="tRNA-synt_His"/>
    <property type="match status" value="1"/>
</dbReference>
<evidence type="ECO:0000256" key="6">
    <source>
        <dbReference type="ARBA" id="ARBA00022605"/>
    </source>
</evidence>
<evidence type="ECO:0000256" key="5">
    <source>
        <dbReference type="ARBA" id="ARBA00022490"/>
    </source>
</evidence>
<feature type="binding site" evidence="10">
    <location>
        <position position="127"/>
    </location>
    <ligand>
        <name>L-histidine</name>
        <dbReference type="ChEBI" id="CHEBI:57595"/>
    </ligand>
</feature>
<dbReference type="GO" id="GO:0140096">
    <property type="term" value="F:catalytic activity, acting on a protein"/>
    <property type="evidence" value="ECO:0007669"/>
    <property type="project" value="UniProtKB-ARBA"/>
</dbReference>
<gene>
    <name evidence="9 12" type="primary">hisZ</name>
    <name evidence="12" type="ORF">H7E68_06325</name>
</gene>
<evidence type="ECO:0000256" key="8">
    <source>
        <dbReference type="ARBA" id="ARBA00025246"/>
    </source>
</evidence>
<feature type="binding site" evidence="10">
    <location>
        <position position="109"/>
    </location>
    <ligand>
        <name>L-histidine</name>
        <dbReference type="ChEBI" id="CHEBI:57595"/>
    </ligand>
</feature>
<dbReference type="PANTHER" id="PTHR43707:SF6">
    <property type="entry name" value="ATP PHOSPHORIBOSYLTRANSFERASE REGULATORY SUBUNIT"/>
    <property type="match status" value="1"/>
</dbReference>
<dbReference type="SUPFAM" id="SSF55681">
    <property type="entry name" value="Class II aaRS and biotin synthetases"/>
    <property type="match status" value="1"/>
</dbReference>
<dbReference type="EMBL" id="JACKWY010000003">
    <property type="protein sequence ID" value="MBB6714344.1"/>
    <property type="molecule type" value="Genomic_DNA"/>
</dbReference>
<dbReference type="NCBIfam" id="TIGR00443">
    <property type="entry name" value="hisZ_biosyn_reg"/>
    <property type="match status" value="1"/>
</dbReference>
<dbReference type="GO" id="GO:0000105">
    <property type="term" value="P:L-histidine biosynthetic process"/>
    <property type="evidence" value="ECO:0007669"/>
    <property type="project" value="UniProtKB-UniRule"/>
</dbReference>
<feature type="domain" description="Class II Histidinyl-tRNA synthetase (HisRS)-like catalytic core" evidence="11">
    <location>
        <begin position="9"/>
        <end position="316"/>
    </location>
</feature>
<organism evidence="12 13">
    <name type="scientific">Clostridium gasigenes</name>
    <dbReference type="NCBI Taxonomy" id="94869"/>
    <lineage>
        <taxon>Bacteria</taxon>
        <taxon>Bacillati</taxon>
        <taxon>Bacillota</taxon>
        <taxon>Clostridia</taxon>
        <taxon>Eubacteriales</taxon>
        <taxon>Clostridiaceae</taxon>
        <taxon>Clostridium</taxon>
    </lineage>
</organism>
<keyword evidence="5 9" id="KW-0963">Cytoplasm</keyword>
<evidence type="ECO:0000256" key="1">
    <source>
        <dbReference type="ARBA" id="ARBA00004496"/>
    </source>
</evidence>
<dbReference type="InterPro" id="IPR041715">
    <property type="entry name" value="HisRS-like_core"/>
</dbReference>
<dbReference type="InterPro" id="IPR004517">
    <property type="entry name" value="HisZ"/>
</dbReference>
<dbReference type="PANTHER" id="PTHR43707">
    <property type="entry name" value="HISTIDYL-TRNA SYNTHETASE"/>
    <property type="match status" value="1"/>
</dbReference>
<evidence type="ECO:0000259" key="11">
    <source>
        <dbReference type="Pfam" id="PF13393"/>
    </source>
</evidence>
<evidence type="ECO:0000256" key="7">
    <source>
        <dbReference type="ARBA" id="ARBA00023102"/>
    </source>
</evidence>
<evidence type="ECO:0000256" key="3">
    <source>
        <dbReference type="ARBA" id="ARBA00005539"/>
    </source>
</evidence>
<evidence type="ECO:0000313" key="13">
    <source>
        <dbReference type="Proteomes" id="UP000585258"/>
    </source>
</evidence>
<dbReference type="InterPro" id="IPR045864">
    <property type="entry name" value="aa-tRNA-synth_II/BPL/LPL"/>
</dbReference>
<dbReference type="AlphaFoldDB" id="A0A7X0VQI9"/>
<evidence type="ECO:0000256" key="4">
    <source>
        <dbReference type="ARBA" id="ARBA00020397"/>
    </source>
</evidence>
<dbReference type="Gene3D" id="3.30.930.10">
    <property type="entry name" value="Bira Bifunctional Protein, Domain 2"/>
    <property type="match status" value="1"/>
</dbReference>
<sequence length="381" mass="43583">MQENIIPEGTRDLIGDECSVREELIKKIKSVFTKWGYDEVITPTVEYYNTFHYKTQSLKEEEMYKFFDSKGRILVLRPDMTVPIARVVATKLKDNKTPIRLRYEANVYRVNESLGGKRNEYTDCGVELIGLDSNSSDLEILITALEVLKVANVEEYKLEIGDINFFNSAINTLGVKEEEKIRLAELIEKKSLKALEDFLEQLDIERDKKQFFKRLPWLFGGKSILEECRSLTFNEGMNASLKYLEDLYNKLERLGFGDFITLDLGMVPRLDYYTGIIFRGYVQGVGNTVLSGGRYDNLIKVFGRDEKAIGFSINIDCLIPLVKCESVSHKNRFIITFNKDNETLAMTKALEIIENGGMVKMFPSEEVNKVIVVGKGEKNGD</sequence>
<evidence type="ECO:0000256" key="10">
    <source>
        <dbReference type="PIRSR" id="PIRSR001549-1"/>
    </source>
</evidence>
<dbReference type="GO" id="GO:0005737">
    <property type="term" value="C:cytoplasm"/>
    <property type="evidence" value="ECO:0007669"/>
    <property type="project" value="UniProtKB-SubCell"/>
</dbReference>
<evidence type="ECO:0000256" key="9">
    <source>
        <dbReference type="HAMAP-Rule" id="MF_00125"/>
    </source>
</evidence>
<evidence type="ECO:0000256" key="2">
    <source>
        <dbReference type="ARBA" id="ARBA00004667"/>
    </source>
</evidence>
<dbReference type="GO" id="GO:0006427">
    <property type="term" value="P:histidyl-tRNA aminoacylation"/>
    <property type="evidence" value="ECO:0007669"/>
    <property type="project" value="TreeGrafter"/>
</dbReference>
<keyword evidence="12" id="KW-0328">Glycosyltransferase</keyword>
<dbReference type="RefSeq" id="WP_185163961.1">
    <property type="nucleotide sequence ID" value="NZ_JACKWY010000003.1"/>
</dbReference>
<keyword evidence="6 9" id="KW-0028">Amino-acid biosynthesis</keyword>
<evidence type="ECO:0000313" key="12">
    <source>
        <dbReference type="EMBL" id="MBB6714344.1"/>
    </source>
</evidence>
<dbReference type="HAMAP" id="MF_00125">
    <property type="entry name" value="HisZ"/>
    <property type="match status" value="1"/>
</dbReference>
<protein>
    <recommendedName>
        <fullName evidence="4 9">ATP phosphoribosyltransferase regulatory subunit</fullName>
    </recommendedName>
</protein>
<feature type="binding site" evidence="10">
    <location>
        <begin position="272"/>
        <end position="273"/>
    </location>
    <ligand>
        <name>L-histidine</name>
        <dbReference type="ChEBI" id="CHEBI:57595"/>
    </ligand>
</feature>
<dbReference type="PIRSF" id="PIRSF001549">
    <property type="entry name" value="His-tRNA_synth"/>
    <property type="match status" value="1"/>
</dbReference>
<comment type="pathway">
    <text evidence="2 9">Amino-acid biosynthesis; L-histidine biosynthesis; L-histidine from 5-phospho-alpha-D-ribose 1-diphosphate: step 1/9.</text>
</comment>
<dbReference type="GO" id="GO:0016757">
    <property type="term" value="F:glycosyltransferase activity"/>
    <property type="evidence" value="ECO:0007669"/>
    <property type="project" value="UniProtKB-KW"/>
</dbReference>
<dbReference type="UniPathway" id="UPA00031">
    <property type="reaction ID" value="UER00006"/>
</dbReference>
<dbReference type="InterPro" id="IPR004516">
    <property type="entry name" value="HisRS/HisZ"/>
</dbReference>
<feature type="binding site" evidence="10">
    <location>
        <begin position="79"/>
        <end position="81"/>
    </location>
    <ligand>
        <name>L-histidine</name>
        <dbReference type="ChEBI" id="CHEBI:57595"/>
    </ligand>
</feature>
<keyword evidence="7 9" id="KW-0368">Histidine biosynthesis</keyword>
<comment type="similarity">
    <text evidence="3 9">Belongs to the class-II aminoacyl-tRNA synthetase family. HisZ subfamily.</text>
</comment>
<comment type="function">
    <text evidence="8 9">Required for the first step of histidine biosynthesis. May allow the feedback regulation of ATP phosphoribosyltransferase activity by histidine.</text>
</comment>
<comment type="subcellular location">
    <subcellularLocation>
        <location evidence="1 9">Cytoplasm</location>
    </subcellularLocation>
</comment>
<reference evidence="12 13" key="1">
    <citation type="submission" date="2020-08" db="EMBL/GenBank/DDBJ databases">
        <title>Clostridia isolated from Swiss meat.</title>
        <authorList>
            <person name="Wambui J."/>
            <person name="Stevens M.J.A."/>
            <person name="Stephan R."/>
        </authorList>
    </citation>
    <scope>NUCLEOTIDE SEQUENCE [LARGE SCALE GENOMIC DNA]</scope>
    <source>
        <strain evidence="12 13">CM001</strain>
    </source>
</reference>
<name>A0A7X0VQI9_9CLOT</name>
<dbReference type="GO" id="GO:0004821">
    <property type="term" value="F:histidine-tRNA ligase activity"/>
    <property type="evidence" value="ECO:0007669"/>
    <property type="project" value="TreeGrafter"/>
</dbReference>